<reference evidence="2" key="1">
    <citation type="journal article" date="2020" name="Fungal Divers.">
        <title>Resolving the Mortierellaceae phylogeny through synthesis of multi-gene phylogenetics and phylogenomics.</title>
        <authorList>
            <person name="Vandepol N."/>
            <person name="Liber J."/>
            <person name="Desiro A."/>
            <person name="Na H."/>
            <person name="Kennedy M."/>
            <person name="Barry K."/>
            <person name="Grigoriev I.V."/>
            <person name="Miller A.N."/>
            <person name="O'Donnell K."/>
            <person name="Stajich J.E."/>
            <person name="Bonito G."/>
        </authorList>
    </citation>
    <scope>NUCLEOTIDE SEQUENCE</scope>
    <source>
        <strain evidence="2">NRRL 2591</strain>
    </source>
</reference>
<dbReference type="AlphaFoldDB" id="A0A9P6EX11"/>
<name>A0A9P6EX11_9FUNG</name>
<accession>A0A9P6EX11</accession>
<feature type="non-terminal residue" evidence="2">
    <location>
        <position position="79"/>
    </location>
</feature>
<evidence type="ECO:0000313" key="2">
    <source>
        <dbReference type="EMBL" id="KAF9537895.1"/>
    </source>
</evidence>
<comment type="caution">
    <text evidence="2">The sequence shown here is derived from an EMBL/GenBank/DDBJ whole genome shotgun (WGS) entry which is preliminary data.</text>
</comment>
<dbReference type="EMBL" id="JAAAXW010000353">
    <property type="protein sequence ID" value="KAF9537895.1"/>
    <property type="molecule type" value="Genomic_DNA"/>
</dbReference>
<gene>
    <name evidence="2" type="ORF">EC957_007537</name>
</gene>
<feature type="region of interest" description="Disordered" evidence="1">
    <location>
        <begin position="1"/>
        <end position="23"/>
    </location>
</feature>
<evidence type="ECO:0000256" key="1">
    <source>
        <dbReference type="SAM" id="MobiDB-lite"/>
    </source>
</evidence>
<proteinExistence type="predicted"/>
<keyword evidence="3" id="KW-1185">Reference proteome</keyword>
<evidence type="ECO:0000313" key="3">
    <source>
        <dbReference type="Proteomes" id="UP000723463"/>
    </source>
</evidence>
<sequence length="79" mass="9326">PLLHRQSTPLYQLPQYHHHRHRPLGRPQLRYPLLLLTKIVSSALQQHRPEIYPKLLLAQRRPCRALPTTTITTKPIDQL</sequence>
<dbReference type="Proteomes" id="UP000723463">
    <property type="component" value="Unassembled WGS sequence"/>
</dbReference>
<organism evidence="2 3">
    <name type="scientific">Mortierella hygrophila</name>
    <dbReference type="NCBI Taxonomy" id="979708"/>
    <lineage>
        <taxon>Eukaryota</taxon>
        <taxon>Fungi</taxon>
        <taxon>Fungi incertae sedis</taxon>
        <taxon>Mucoromycota</taxon>
        <taxon>Mortierellomycotina</taxon>
        <taxon>Mortierellomycetes</taxon>
        <taxon>Mortierellales</taxon>
        <taxon>Mortierellaceae</taxon>
        <taxon>Mortierella</taxon>
    </lineage>
</organism>
<feature type="compositionally biased region" description="Polar residues" evidence="1">
    <location>
        <begin position="1"/>
        <end position="10"/>
    </location>
</feature>
<protein>
    <submittedName>
        <fullName evidence="2">Uncharacterized protein</fullName>
    </submittedName>
</protein>
<feature type="non-terminal residue" evidence="2">
    <location>
        <position position="1"/>
    </location>
</feature>